<organism evidence="7 8">
    <name type="scientific">Skermanella aerolata</name>
    <dbReference type="NCBI Taxonomy" id="393310"/>
    <lineage>
        <taxon>Bacteria</taxon>
        <taxon>Pseudomonadati</taxon>
        <taxon>Pseudomonadota</taxon>
        <taxon>Alphaproteobacteria</taxon>
        <taxon>Rhodospirillales</taxon>
        <taxon>Azospirillaceae</taxon>
        <taxon>Skermanella</taxon>
    </lineage>
</organism>
<evidence type="ECO:0000256" key="3">
    <source>
        <dbReference type="ARBA" id="ARBA00022737"/>
    </source>
</evidence>
<dbReference type="GO" id="GO:0016887">
    <property type="term" value="F:ATP hydrolysis activity"/>
    <property type="evidence" value="ECO:0007669"/>
    <property type="project" value="InterPro"/>
</dbReference>
<dbReference type="InterPro" id="IPR027417">
    <property type="entry name" value="P-loop_NTPase"/>
</dbReference>
<evidence type="ECO:0000256" key="4">
    <source>
        <dbReference type="ARBA" id="ARBA00022741"/>
    </source>
</evidence>
<dbReference type="SMART" id="SM00382">
    <property type="entry name" value="AAA"/>
    <property type="match status" value="1"/>
</dbReference>
<dbReference type="GO" id="GO:0005524">
    <property type="term" value="F:ATP binding"/>
    <property type="evidence" value="ECO:0007669"/>
    <property type="project" value="UniProtKB-KW"/>
</dbReference>
<keyword evidence="2" id="KW-0762">Sugar transport</keyword>
<keyword evidence="3" id="KW-0677">Repeat</keyword>
<dbReference type="Gene3D" id="3.40.50.300">
    <property type="entry name" value="P-loop containing nucleotide triphosphate hydrolases"/>
    <property type="match status" value="2"/>
</dbReference>
<dbReference type="PANTHER" id="PTHR43790">
    <property type="entry name" value="CARBOHYDRATE TRANSPORT ATP-BINDING PROTEIN MG119-RELATED"/>
    <property type="match status" value="1"/>
</dbReference>
<dbReference type="InterPro" id="IPR017871">
    <property type="entry name" value="ABC_transporter-like_CS"/>
</dbReference>
<dbReference type="Pfam" id="PF00005">
    <property type="entry name" value="ABC_tran"/>
    <property type="match status" value="2"/>
</dbReference>
<keyword evidence="1" id="KW-0813">Transport</keyword>
<dbReference type="InterPro" id="IPR003439">
    <property type="entry name" value="ABC_transporter-like_ATP-bd"/>
</dbReference>
<keyword evidence="8" id="KW-1185">Reference proteome</keyword>
<proteinExistence type="predicted"/>
<sequence>MKAPPAGPLIGLRGITKRFPGVVANDHVDLDIHAGEVHVLLGENGAGKSTLIGMLAGLVQPDEGEIRVEGEPVRISSPKRALRLGIGAVFQHGMLAPTLTVAENLSLGTAWWKPWAAGAVERGFDALCAGFGVRIAPGAVVGDLSLGERQQVEIFRALLRGSRVLVLDEATSMLTPQGVAELGGLMRELARRSMAVVLITHKLGEALEFGDRITVLRHGRKVAELGPDRLRDEDSETLREQVIHAMFDGTGGGGGPIARGGVRGRAVLAVDGLVVEGGSAVSFEVDAGEVLGIAGIDGNGQKQLAETLAGQRRALGGDVLLDGQPITGLDVGARRRLGLRYVTDDRLGEGTVAGFPVSLNLLLKEIGGAPFWKWGIEQPDPIRRHARDLIEAFDVRAPGPDTPVGKLSGGNIQKVLLARELSGGARAVIHSKPTHGLDVRNTASTRRRIREAAGAGVATVLISTDLDEILELADRVAVMSDGRIVGIVANDGDARSRIARLMAGDSA</sequence>
<dbReference type="CDD" id="cd03215">
    <property type="entry name" value="ABC_Carb_Monos_II"/>
    <property type="match status" value="1"/>
</dbReference>
<reference evidence="7 8" key="1">
    <citation type="submission" date="2019-07" db="EMBL/GenBank/DDBJ databases">
        <title>Whole genome shotgun sequence of Skermanella aerolata NBRC 106429.</title>
        <authorList>
            <person name="Hosoyama A."/>
            <person name="Uohara A."/>
            <person name="Ohji S."/>
            <person name="Ichikawa N."/>
        </authorList>
    </citation>
    <scope>NUCLEOTIDE SEQUENCE [LARGE SCALE GENOMIC DNA]</scope>
    <source>
        <strain evidence="7 8">NBRC 106429</strain>
    </source>
</reference>
<dbReference type="PROSITE" id="PS50893">
    <property type="entry name" value="ABC_TRANSPORTER_2"/>
    <property type="match status" value="2"/>
</dbReference>
<dbReference type="InterPro" id="IPR003593">
    <property type="entry name" value="AAA+_ATPase"/>
</dbReference>
<evidence type="ECO:0000313" key="8">
    <source>
        <dbReference type="Proteomes" id="UP000321523"/>
    </source>
</evidence>
<comment type="caution">
    <text evidence="7">The sequence shown here is derived from an EMBL/GenBank/DDBJ whole genome shotgun (WGS) entry which is preliminary data.</text>
</comment>
<gene>
    <name evidence="7" type="ORF">SAE02_62590</name>
</gene>
<protein>
    <submittedName>
        <fullName evidence="7">Sugar ABC transporter</fullName>
    </submittedName>
</protein>
<dbReference type="EMBL" id="BJYZ01000036">
    <property type="protein sequence ID" value="GEO42111.1"/>
    <property type="molecule type" value="Genomic_DNA"/>
</dbReference>
<evidence type="ECO:0000256" key="1">
    <source>
        <dbReference type="ARBA" id="ARBA00022448"/>
    </source>
</evidence>
<dbReference type="AlphaFoldDB" id="A0A512E061"/>
<dbReference type="RefSeq" id="WP_044435789.1">
    <property type="nucleotide sequence ID" value="NZ_BJYZ01000036.1"/>
</dbReference>
<evidence type="ECO:0000256" key="5">
    <source>
        <dbReference type="ARBA" id="ARBA00022840"/>
    </source>
</evidence>
<dbReference type="PANTHER" id="PTHR43790:SF9">
    <property type="entry name" value="GALACTOFURANOSE TRANSPORTER ATP-BINDING PROTEIN YTFR"/>
    <property type="match status" value="1"/>
</dbReference>
<keyword evidence="4" id="KW-0547">Nucleotide-binding</keyword>
<dbReference type="PROSITE" id="PS00211">
    <property type="entry name" value="ABC_TRANSPORTER_1"/>
    <property type="match status" value="1"/>
</dbReference>
<name>A0A512E061_9PROT</name>
<evidence type="ECO:0000256" key="2">
    <source>
        <dbReference type="ARBA" id="ARBA00022597"/>
    </source>
</evidence>
<dbReference type="InterPro" id="IPR050107">
    <property type="entry name" value="ABC_carbohydrate_import_ATPase"/>
</dbReference>
<keyword evidence="5" id="KW-0067">ATP-binding</keyword>
<evidence type="ECO:0000259" key="6">
    <source>
        <dbReference type="PROSITE" id="PS50893"/>
    </source>
</evidence>
<dbReference type="CDD" id="cd03216">
    <property type="entry name" value="ABC_Carb_Monos_I"/>
    <property type="match status" value="1"/>
</dbReference>
<feature type="domain" description="ABC transporter" evidence="6">
    <location>
        <begin position="10"/>
        <end position="243"/>
    </location>
</feature>
<dbReference type="Proteomes" id="UP000321523">
    <property type="component" value="Unassembled WGS sequence"/>
</dbReference>
<dbReference type="SUPFAM" id="SSF52540">
    <property type="entry name" value="P-loop containing nucleoside triphosphate hydrolases"/>
    <property type="match status" value="2"/>
</dbReference>
<feature type="domain" description="ABC transporter" evidence="6">
    <location>
        <begin position="262"/>
        <end position="506"/>
    </location>
</feature>
<evidence type="ECO:0000313" key="7">
    <source>
        <dbReference type="EMBL" id="GEO42111.1"/>
    </source>
</evidence>
<accession>A0A512E061</accession>